<dbReference type="AlphaFoldDB" id="D8JSU8"/>
<dbReference type="KEGG" id="hdn:Hden_0612"/>
<organism evidence="1 2">
    <name type="scientific">Hyphomicrobium denitrificans (strain ATCC 51888 / DSM 1869 / NCIMB 11706 / TK 0415)</name>
    <dbReference type="NCBI Taxonomy" id="582899"/>
    <lineage>
        <taxon>Bacteria</taxon>
        <taxon>Pseudomonadati</taxon>
        <taxon>Pseudomonadota</taxon>
        <taxon>Alphaproteobacteria</taxon>
        <taxon>Hyphomicrobiales</taxon>
        <taxon>Hyphomicrobiaceae</taxon>
        <taxon>Hyphomicrobium</taxon>
    </lineage>
</organism>
<gene>
    <name evidence="1" type="ordered locus">Hden_0612</name>
</gene>
<reference evidence="2" key="1">
    <citation type="journal article" date="2011" name="J. Bacteriol.">
        <title>Genome sequences of eight morphologically diverse alphaproteobacteria.</title>
        <authorList>
            <consortium name="US DOE Joint Genome Institute"/>
            <person name="Brown P.J."/>
            <person name="Kysela D.T."/>
            <person name="Buechlein A."/>
            <person name="Hemmerich C."/>
            <person name="Brun Y.V."/>
        </authorList>
    </citation>
    <scope>NUCLEOTIDE SEQUENCE [LARGE SCALE GENOMIC DNA]</scope>
    <source>
        <strain evidence="2">ATCC 51888 / DSM 1869 / NCIB 11706 / TK 0415</strain>
    </source>
</reference>
<keyword evidence="2" id="KW-1185">Reference proteome</keyword>
<evidence type="ECO:0000313" key="1">
    <source>
        <dbReference type="EMBL" id="ADJ22433.1"/>
    </source>
</evidence>
<dbReference type="STRING" id="582899.Hden_0612"/>
<dbReference type="HOGENOM" id="CLU_3008171_0_0_5"/>
<evidence type="ECO:0000313" key="2">
    <source>
        <dbReference type="Proteomes" id="UP000002033"/>
    </source>
</evidence>
<dbReference type="Proteomes" id="UP000002033">
    <property type="component" value="Chromosome"/>
</dbReference>
<sequence>MAAVVLLARLPRLRSEGGVGTHAALTPTACYRIANTTGMLPIVVKHGDNCVATCSS</sequence>
<protein>
    <submittedName>
        <fullName evidence="1">Uncharacterized protein</fullName>
    </submittedName>
</protein>
<dbReference type="EMBL" id="CP002083">
    <property type="protein sequence ID" value="ADJ22433.1"/>
    <property type="molecule type" value="Genomic_DNA"/>
</dbReference>
<proteinExistence type="predicted"/>
<accession>D8JSU8</accession>
<name>D8JSU8_HYPDA</name>